<dbReference type="PANTHER" id="PTHR11365:SF23">
    <property type="entry name" value="HYPOTHETICAL 5-OXOPROLINASE (EUROFUNG)-RELATED"/>
    <property type="match status" value="1"/>
</dbReference>
<gene>
    <name evidence="3" type="ORF">MNBD_GAMMA12-1391</name>
</gene>
<dbReference type="EMBL" id="UOFL01000111">
    <property type="protein sequence ID" value="VAW76647.1"/>
    <property type="molecule type" value="Genomic_DNA"/>
</dbReference>
<dbReference type="InterPro" id="IPR045079">
    <property type="entry name" value="Oxoprolinase-like"/>
</dbReference>
<evidence type="ECO:0000259" key="1">
    <source>
        <dbReference type="Pfam" id="PF01968"/>
    </source>
</evidence>
<name>A0A3B0YM68_9ZZZZ</name>
<accession>A0A3B0YM68</accession>
<dbReference type="AlphaFoldDB" id="A0A3B0YM68"/>
<dbReference type="Pfam" id="PF01968">
    <property type="entry name" value="Hydantoinase_A"/>
    <property type="match status" value="1"/>
</dbReference>
<reference evidence="3" key="1">
    <citation type="submission" date="2018-06" db="EMBL/GenBank/DDBJ databases">
        <authorList>
            <person name="Zhirakovskaya E."/>
        </authorList>
    </citation>
    <scope>NUCLEOTIDE SEQUENCE</scope>
</reference>
<dbReference type="GO" id="GO:0006749">
    <property type="term" value="P:glutathione metabolic process"/>
    <property type="evidence" value="ECO:0007669"/>
    <property type="project" value="TreeGrafter"/>
</dbReference>
<dbReference type="InterPro" id="IPR008040">
    <property type="entry name" value="Hydant_A_N"/>
</dbReference>
<dbReference type="PANTHER" id="PTHR11365">
    <property type="entry name" value="5-OXOPROLINASE RELATED"/>
    <property type="match status" value="1"/>
</dbReference>
<dbReference type="EC" id="3.5.2.14" evidence="3"/>
<keyword evidence="3" id="KW-0378">Hydrolase</keyword>
<evidence type="ECO:0000259" key="2">
    <source>
        <dbReference type="Pfam" id="PF05378"/>
    </source>
</evidence>
<dbReference type="Pfam" id="PF05378">
    <property type="entry name" value="Hydant_A_N"/>
    <property type="match status" value="1"/>
</dbReference>
<dbReference type="GO" id="GO:0005829">
    <property type="term" value="C:cytosol"/>
    <property type="evidence" value="ECO:0007669"/>
    <property type="project" value="TreeGrafter"/>
</dbReference>
<dbReference type="GO" id="GO:0047423">
    <property type="term" value="F:N-methylhydantoinase (ATP-hydrolyzing) activity"/>
    <property type="evidence" value="ECO:0007669"/>
    <property type="project" value="UniProtKB-EC"/>
</dbReference>
<organism evidence="3">
    <name type="scientific">hydrothermal vent metagenome</name>
    <dbReference type="NCBI Taxonomy" id="652676"/>
    <lineage>
        <taxon>unclassified sequences</taxon>
        <taxon>metagenomes</taxon>
        <taxon>ecological metagenomes</taxon>
    </lineage>
</organism>
<sequence length="670" mass="72173">MMLDNSKKINILGVDTGGTFTDFVFYDGLALKVHKVLSTPQAPEKAILQGIKELDLVLESLLIVHGSTVATNAVLQNRGVRTVYVTNHGFADVLTIGRQARRELFNLQPEPSLLPVPTALCLEVDGRVNAAGDEIEPLSLSSLEALRDSIEKLKPQAVAINLLFSYLNNSHEQTIERFLKSHIANDLQPLFISRSSEVLPEYREYERGIATWLNACTGPLVQDYLNQLELAVQPALVTVMQSAGGTVGVRQAGKHAVQMLLSGPAGGLAGARFVAAKNNIDQIMTFDMGGTSSDVALIDKKAGLTTAGKIAQWPVAVPMVDMHTIGAGGGSIAKVDAGGLLQVGPESAGANPGPACYGNQSTQATVTDANLVLGRILPNAFLGGHLTLDVTAARQAVQLIATDLGVDLMNAAEGIIQVANEHMSAALRVISVQRGLDPQHFTLVSFGGAGGLHVCALAEALEMKRILVPLYGGVLSALGMLVAPHSRLLSITVNIIIDSSFDSEKLSKRYKRLVDQATKELQQEGLLVSDIQAELLVDMRYQGQSSSITLAWQQDLDILAKSFHDRHEMRFGHCLEELIEIVNIRVQLNGPALDLDFYDEKPVFLNDFPQSMELGSGLDQEMHIIKRSELVSGVVIDGPALIVEPVATTYVKEGWKGMCEATGNLMLRRH</sequence>
<evidence type="ECO:0000313" key="3">
    <source>
        <dbReference type="EMBL" id="VAW76647.1"/>
    </source>
</evidence>
<dbReference type="InterPro" id="IPR002821">
    <property type="entry name" value="Hydantoinase_A"/>
</dbReference>
<dbReference type="GO" id="GO:0017168">
    <property type="term" value="F:5-oxoprolinase (ATP-hydrolyzing) activity"/>
    <property type="evidence" value="ECO:0007669"/>
    <property type="project" value="TreeGrafter"/>
</dbReference>
<feature type="domain" description="Hydantoinase/oxoprolinase N-terminal" evidence="2">
    <location>
        <begin position="12"/>
        <end position="182"/>
    </location>
</feature>
<feature type="domain" description="Hydantoinase A/oxoprolinase" evidence="1">
    <location>
        <begin position="207"/>
        <end position="483"/>
    </location>
</feature>
<proteinExistence type="predicted"/>
<protein>
    <submittedName>
        <fullName evidence="3">N-methylhydantoinase A</fullName>
        <ecNumber evidence="3">3.5.2.14</ecNumber>
    </submittedName>
</protein>